<feature type="region of interest" description="Disordered" evidence="1">
    <location>
        <begin position="147"/>
        <end position="187"/>
    </location>
</feature>
<dbReference type="AlphaFoldDB" id="A0A6J4L8M8"/>
<evidence type="ECO:0000256" key="1">
    <source>
        <dbReference type="SAM" id="MobiDB-lite"/>
    </source>
</evidence>
<feature type="compositionally biased region" description="Gly residues" evidence="1">
    <location>
        <begin position="147"/>
        <end position="163"/>
    </location>
</feature>
<proteinExistence type="predicted"/>
<feature type="compositionally biased region" description="Basic and acidic residues" evidence="1">
    <location>
        <begin position="57"/>
        <end position="71"/>
    </location>
</feature>
<feature type="compositionally biased region" description="Basic and acidic residues" evidence="1">
    <location>
        <begin position="1"/>
        <end position="29"/>
    </location>
</feature>
<feature type="compositionally biased region" description="Basic residues" evidence="1">
    <location>
        <begin position="309"/>
        <end position="325"/>
    </location>
</feature>
<evidence type="ECO:0000313" key="2">
    <source>
        <dbReference type="EMBL" id="CAA9326784.1"/>
    </source>
</evidence>
<name>A0A6J4L8M8_9BACT</name>
<feature type="region of interest" description="Disordered" evidence="1">
    <location>
        <begin position="428"/>
        <end position="457"/>
    </location>
</feature>
<feature type="non-terminal residue" evidence="2">
    <location>
        <position position="501"/>
    </location>
</feature>
<feature type="region of interest" description="Disordered" evidence="1">
    <location>
        <begin position="1"/>
        <end position="108"/>
    </location>
</feature>
<accession>A0A6J4L8M8</accession>
<feature type="compositionally biased region" description="Basic and acidic residues" evidence="1">
    <location>
        <begin position="363"/>
        <end position="378"/>
    </location>
</feature>
<feature type="compositionally biased region" description="Basic and acidic residues" evidence="1">
    <location>
        <begin position="40"/>
        <end position="49"/>
    </location>
</feature>
<protein>
    <submittedName>
        <fullName evidence="2">Uncharacterized protein</fullName>
    </submittedName>
</protein>
<organism evidence="2">
    <name type="scientific">uncultured Gemmatimonadota bacterium</name>
    <dbReference type="NCBI Taxonomy" id="203437"/>
    <lineage>
        <taxon>Bacteria</taxon>
        <taxon>Pseudomonadati</taxon>
        <taxon>Gemmatimonadota</taxon>
        <taxon>environmental samples</taxon>
    </lineage>
</organism>
<feature type="compositionally biased region" description="Basic and acidic residues" evidence="1">
    <location>
        <begin position="178"/>
        <end position="187"/>
    </location>
</feature>
<feature type="region of interest" description="Disordered" evidence="1">
    <location>
        <begin position="249"/>
        <end position="407"/>
    </location>
</feature>
<sequence length="501" mass="53987">ELSRRRDQQHRQRTGTERGAGRERRDGHGRGRHAQLPVQRPDDGGRAARDAAVQPPERLERDAGAAHRAAERACPAVADAERHRHAAHLGGGVGGSDQRADPPDLDAAHADQPAAALPVVADGGRRHERLPGRHLHLVRHLRQVRAGGVGDGRDAGAGSGGHHPGPQRGAGRGHHRHPQPDHGERAGAERTAALVGHGGPAGERGADGLPRGRAAVRGLLQAARLRAALRHQPADGGLQLRRGIVVHPGRGGVHRLQGGAAGPGGHVHPLDGAAGGRGGGGRGHDQRHPLLVRRRGGPAQPRRPDPAGRRRSRRVVLRRLSRVQGRRVAAGQPLGDRPRRPPRRGSHGVSGRHQRQQPGQPAPHHDQPGRRVAGEPRHQHAPGRPVLHPPGAGRRLQRQGAARHELRDRYVPPERVLRQALRLFRRRVARRPGRHAVQPGQPERNQRPGGAPDLPLRDRGCAVHERQHPAERAAGERRAAVRLHELPGLLRAGGRHRLPLV</sequence>
<reference evidence="2" key="1">
    <citation type="submission" date="2020-02" db="EMBL/GenBank/DDBJ databases">
        <authorList>
            <person name="Meier V. D."/>
        </authorList>
    </citation>
    <scope>NUCLEOTIDE SEQUENCE</scope>
    <source>
        <strain evidence="2">AVDCRST_MAG68</strain>
    </source>
</reference>
<gene>
    <name evidence="2" type="ORF">AVDCRST_MAG68-2300</name>
</gene>
<dbReference type="EMBL" id="CADCTW010000106">
    <property type="protein sequence ID" value="CAA9326784.1"/>
    <property type="molecule type" value="Genomic_DNA"/>
</dbReference>
<feature type="compositionally biased region" description="Low complexity" evidence="1">
    <location>
        <begin position="326"/>
        <end position="335"/>
    </location>
</feature>
<feature type="compositionally biased region" description="Basic residues" evidence="1">
    <location>
        <begin position="340"/>
        <end position="355"/>
    </location>
</feature>
<feature type="compositionally biased region" description="Basic and acidic residues" evidence="1">
    <location>
        <begin position="98"/>
        <end position="108"/>
    </location>
</feature>
<feature type="non-terminal residue" evidence="2">
    <location>
        <position position="1"/>
    </location>
</feature>
<feature type="compositionally biased region" description="Low complexity" evidence="1">
    <location>
        <begin position="391"/>
        <end position="400"/>
    </location>
</feature>